<sequence length="273" mass="28057">MALMSRTSVYTSAAAASTPSVAPRSTSIPARSINLAPASASSSIQGAPLIGKASPALPLKASARKPQQVVARATKGGKAGSGQQFQVDLDKPTGLSLAQSKSPGGGLTVKNASGNAAAAGIKPGDTIIYTSSFFGDELWPADKLAFSNSAMSAAPPPITVIYVRGENDAVNVKRLPKIPAPPRFGRKLTEGQKALATHVCVDCGYVYADTTPFEQLPDKYRCPQCQAPKRRFVPYDVKSNKAKGVAEGTVGTIATLVGGLLGIGVLAYLAATS</sequence>
<dbReference type="PANTHER" id="PTHR47661">
    <property type="entry name" value="PHOSPHOGLUCAN PHOSPHATASE LSF1, CHLOROPLASTIC"/>
    <property type="match status" value="1"/>
</dbReference>
<dbReference type="SUPFAM" id="SSF57802">
    <property type="entry name" value="Rubredoxin-like"/>
    <property type="match status" value="1"/>
</dbReference>
<feature type="domain" description="Rubredoxin-like" evidence="2">
    <location>
        <begin position="195"/>
        <end position="235"/>
    </location>
</feature>
<gene>
    <name evidence="3" type="ORF">DTER00134_LOCUS22314</name>
</gene>
<accession>A0A7S3VTT9</accession>
<dbReference type="Gene3D" id="2.20.28.10">
    <property type="match status" value="1"/>
</dbReference>
<keyword evidence="1" id="KW-0472">Membrane</keyword>
<evidence type="ECO:0000259" key="2">
    <source>
        <dbReference type="PROSITE" id="PS50903"/>
    </source>
</evidence>
<dbReference type="PROSITE" id="PS50903">
    <property type="entry name" value="RUBREDOXIN_LIKE"/>
    <property type="match status" value="1"/>
</dbReference>
<evidence type="ECO:0000256" key="1">
    <source>
        <dbReference type="SAM" id="Phobius"/>
    </source>
</evidence>
<dbReference type="GO" id="GO:0005506">
    <property type="term" value="F:iron ion binding"/>
    <property type="evidence" value="ECO:0007669"/>
    <property type="project" value="InterPro"/>
</dbReference>
<dbReference type="InterPro" id="IPR024934">
    <property type="entry name" value="Rubredoxin-like_dom"/>
</dbReference>
<protein>
    <recommendedName>
        <fullName evidence="2">Rubredoxin-like domain-containing protein</fullName>
    </recommendedName>
</protein>
<keyword evidence="1" id="KW-1133">Transmembrane helix</keyword>
<proteinExistence type="predicted"/>
<dbReference type="AlphaFoldDB" id="A0A7S3VTT9"/>
<name>A0A7S3VTT9_DUNTE</name>
<dbReference type="EMBL" id="HBIP01036844">
    <property type="protein sequence ID" value="CAE0507238.1"/>
    <property type="molecule type" value="Transcribed_RNA"/>
</dbReference>
<evidence type="ECO:0000313" key="3">
    <source>
        <dbReference type="EMBL" id="CAE0507238.1"/>
    </source>
</evidence>
<organism evidence="3">
    <name type="scientific">Dunaliella tertiolecta</name>
    <name type="common">Green alga</name>
    <dbReference type="NCBI Taxonomy" id="3047"/>
    <lineage>
        <taxon>Eukaryota</taxon>
        <taxon>Viridiplantae</taxon>
        <taxon>Chlorophyta</taxon>
        <taxon>core chlorophytes</taxon>
        <taxon>Chlorophyceae</taxon>
        <taxon>CS clade</taxon>
        <taxon>Chlamydomonadales</taxon>
        <taxon>Dunaliellaceae</taxon>
        <taxon>Dunaliella</taxon>
    </lineage>
</organism>
<reference evidence="3" key="1">
    <citation type="submission" date="2021-01" db="EMBL/GenBank/DDBJ databases">
        <authorList>
            <person name="Corre E."/>
            <person name="Pelletier E."/>
            <person name="Niang G."/>
            <person name="Scheremetjew M."/>
            <person name="Finn R."/>
            <person name="Kale V."/>
            <person name="Holt S."/>
            <person name="Cochrane G."/>
            <person name="Meng A."/>
            <person name="Brown T."/>
            <person name="Cohen L."/>
        </authorList>
    </citation>
    <scope>NUCLEOTIDE SEQUENCE</scope>
    <source>
        <strain evidence="3">CCMP1320</strain>
    </source>
</reference>
<keyword evidence="1" id="KW-0812">Transmembrane</keyword>
<feature type="transmembrane region" description="Helical" evidence="1">
    <location>
        <begin position="248"/>
        <end position="271"/>
    </location>
</feature>
<dbReference type="PANTHER" id="PTHR47661:SF4">
    <property type="entry name" value="OS08G0162600 PROTEIN"/>
    <property type="match status" value="1"/>
</dbReference>